<accession>A0A0E0BPZ1</accession>
<proteinExistence type="predicted"/>
<dbReference type="eggNOG" id="KOG2344">
    <property type="taxonomic scope" value="Eukaryota"/>
</dbReference>
<dbReference type="HOGENOM" id="CLU_1689449_0_0_1"/>
<organism evidence="1">
    <name type="scientific">Oryza glumipatula</name>
    <dbReference type="NCBI Taxonomy" id="40148"/>
    <lineage>
        <taxon>Eukaryota</taxon>
        <taxon>Viridiplantae</taxon>
        <taxon>Streptophyta</taxon>
        <taxon>Embryophyta</taxon>
        <taxon>Tracheophyta</taxon>
        <taxon>Spermatophyta</taxon>
        <taxon>Magnoliopsida</taxon>
        <taxon>Liliopsida</taxon>
        <taxon>Poales</taxon>
        <taxon>Poaceae</taxon>
        <taxon>BOP clade</taxon>
        <taxon>Oryzoideae</taxon>
        <taxon>Oryzeae</taxon>
        <taxon>Oryzinae</taxon>
        <taxon>Oryza</taxon>
    </lineage>
</organism>
<dbReference type="STRING" id="40148.A0A0E0BPZ1"/>
<reference evidence="1" key="1">
    <citation type="submission" date="2015-04" db="UniProtKB">
        <authorList>
            <consortium name="EnsemblPlants"/>
        </authorList>
    </citation>
    <scope>IDENTIFICATION</scope>
</reference>
<evidence type="ECO:0000313" key="1">
    <source>
        <dbReference type="EnsemblPlants" id="OGLUM12G06100.1"/>
    </source>
</evidence>
<dbReference type="AlphaFoldDB" id="A0A0E0BPZ1"/>
<dbReference type="Proteomes" id="UP000026961">
    <property type="component" value="Chromosome 12"/>
</dbReference>
<protein>
    <submittedName>
        <fullName evidence="1">Uncharacterized protein</fullName>
    </submittedName>
</protein>
<dbReference type="Gramene" id="OGLUM12G06100.1">
    <property type="protein sequence ID" value="OGLUM12G06100.1"/>
    <property type="gene ID" value="OGLUM12G06100"/>
</dbReference>
<evidence type="ECO:0000313" key="2">
    <source>
        <dbReference type="Proteomes" id="UP000026961"/>
    </source>
</evidence>
<keyword evidence="2" id="KW-1185">Reference proteome</keyword>
<name>A0A0E0BPZ1_9ORYZ</name>
<sequence length="156" mass="16481">MASTALRRRRRRSGPTALGAAIARARRRLVVHLPLGEIQAKLPVMEAAVRPIRVPWEYIDCAVGPAAAVHSLEPPLLAASTVTDDLPGYLAKALHFLSDNCGIASQWLADIVEYLEDRSLAATIAFSHLAATAAASSPAASSFLSRRFSPAAAAGE</sequence>
<reference evidence="1" key="2">
    <citation type="submission" date="2018-05" db="EMBL/GenBank/DDBJ databases">
        <title>OgluRS3 (Oryza glumaepatula Reference Sequence Version 3).</title>
        <authorList>
            <person name="Zhang J."/>
            <person name="Kudrna D."/>
            <person name="Lee S."/>
            <person name="Talag J."/>
            <person name="Welchert J."/>
            <person name="Wing R.A."/>
        </authorList>
    </citation>
    <scope>NUCLEOTIDE SEQUENCE [LARGE SCALE GENOMIC DNA]</scope>
</reference>
<dbReference type="EnsemblPlants" id="OGLUM12G06100.1">
    <property type="protein sequence ID" value="OGLUM12G06100.1"/>
    <property type="gene ID" value="OGLUM12G06100"/>
</dbReference>